<proteinExistence type="inferred from homology"/>
<evidence type="ECO:0000259" key="9">
    <source>
        <dbReference type="Pfam" id="PF01850"/>
    </source>
</evidence>
<protein>
    <recommendedName>
        <fullName evidence="8">Ribonuclease VapC</fullName>
        <shortName evidence="8">RNase VapC</shortName>
        <ecNumber evidence="8">3.1.-.-</ecNumber>
    </recommendedName>
    <alternativeName>
        <fullName evidence="8">Toxin VapC</fullName>
    </alternativeName>
</protein>
<dbReference type="PANTHER" id="PTHR33653:SF1">
    <property type="entry name" value="RIBONUCLEASE VAPC2"/>
    <property type="match status" value="1"/>
</dbReference>
<evidence type="ECO:0000313" key="11">
    <source>
        <dbReference type="Proteomes" id="UP001165561"/>
    </source>
</evidence>
<sequence length="131" mass="14322">MTLGDTSVWIEFLRGTPTAATAYVRDNVGKGLATSEPIVMELLSGARPGERTAQMERLLLSQTWYRIEPALDYRAAVDVFHAARAIGHQPRSLQDCLISAVALRRGVAVAHRDGDYEHIAAATGLHVVDLR</sequence>
<evidence type="ECO:0000256" key="4">
    <source>
        <dbReference type="ARBA" id="ARBA00022723"/>
    </source>
</evidence>
<comment type="caution">
    <text evidence="10">The sequence shown here is derived from an EMBL/GenBank/DDBJ whole genome shotgun (WGS) entry which is preliminary data.</text>
</comment>
<dbReference type="Gene3D" id="3.40.50.1010">
    <property type="entry name" value="5'-nuclease"/>
    <property type="match status" value="1"/>
</dbReference>
<accession>A0ABT5U201</accession>
<dbReference type="Pfam" id="PF01850">
    <property type="entry name" value="PIN"/>
    <property type="match status" value="1"/>
</dbReference>
<dbReference type="EC" id="3.1.-.-" evidence="8"/>
<organism evidence="10 11">
    <name type="scientific">Georgenia halotolerans</name>
    <dbReference type="NCBI Taxonomy" id="3028317"/>
    <lineage>
        <taxon>Bacteria</taxon>
        <taxon>Bacillati</taxon>
        <taxon>Actinomycetota</taxon>
        <taxon>Actinomycetes</taxon>
        <taxon>Micrococcales</taxon>
        <taxon>Bogoriellaceae</taxon>
        <taxon>Georgenia</taxon>
    </lineage>
</organism>
<comment type="similarity">
    <text evidence="7 8">Belongs to the PINc/VapC protein family.</text>
</comment>
<dbReference type="Proteomes" id="UP001165561">
    <property type="component" value="Unassembled WGS sequence"/>
</dbReference>
<gene>
    <name evidence="8" type="primary">vapC</name>
    <name evidence="10" type="ORF">PU560_17660</name>
</gene>
<dbReference type="EMBL" id="JARACI010001204">
    <property type="protein sequence ID" value="MDD9208274.1"/>
    <property type="molecule type" value="Genomic_DNA"/>
</dbReference>
<evidence type="ECO:0000256" key="8">
    <source>
        <dbReference type="HAMAP-Rule" id="MF_00265"/>
    </source>
</evidence>
<dbReference type="SUPFAM" id="SSF88723">
    <property type="entry name" value="PIN domain-like"/>
    <property type="match status" value="1"/>
</dbReference>
<evidence type="ECO:0000256" key="2">
    <source>
        <dbReference type="ARBA" id="ARBA00022649"/>
    </source>
</evidence>
<feature type="binding site" evidence="8">
    <location>
        <position position="5"/>
    </location>
    <ligand>
        <name>Mg(2+)</name>
        <dbReference type="ChEBI" id="CHEBI:18420"/>
    </ligand>
</feature>
<keyword evidence="4 8" id="KW-0479">Metal-binding</keyword>
<feature type="domain" description="PIN" evidence="9">
    <location>
        <begin position="5"/>
        <end position="120"/>
    </location>
</feature>
<evidence type="ECO:0000256" key="7">
    <source>
        <dbReference type="ARBA" id="ARBA00038093"/>
    </source>
</evidence>
<keyword evidence="8" id="KW-0800">Toxin</keyword>
<comment type="function">
    <text evidence="8">Toxic component of a toxin-antitoxin (TA) system. An RNase.</text>
</comment>
<dbReference type="InterPro" id="IPR029060">
    <property type="entry name" value="PIN-like_dom_sf"/>
</dbReference>
<dbReference type="InterPro" id="IPR022907">
    <property type="entry name" value="VapC_family"/>
</dbReference>
<dbReference type="PANTHER" id="PTHR33653">
    <property type="entry name" value="RIBONUCLEASE VAPC2"/>
    <property type="match status" value="1"/>
</dbReference>
<evidence type="ECO:0000313" key="10">
    <source>
        <dbReference type="EMBL" id="MDD9208274.1"/>
    </source>
</evidence>
<evidence type="ECO:0000256" key="6">
    <source>
        <dbReference type="ARBA" id="ARBA00022842"/>
    </source>
</evidence>
<dbReference type="InterPro" id="IPR002716">
    <property type="entry name" value="PIN_dom"/>
</dbReference>
<keyword evidence="11" id="KW-1185">Reference proteome</keyword>
<keyword evidence="6 8" id="KW-0460">Magnesium</keyword>
<name>A0ABT5U201_9MICO</name>
<dbReference type="CDD" id="cd18756">
    <property type="entry name" value="PIN_MtVapC15-VapC11-like"/>
    <property type="match status" value="1"/>
</dbReference>
<evidence type="ECO:0000256" key="1">
    <source>
        <dbReference type="ARBA" id="ARBA00001946"/>
    </source>
</evidence>
<keyword evidence="3 8" id="KW-0540">Nuclease</keyword>
<dbReference type="InterPro" id="IPR050556">
    <property type="entry name" value="Type_II_TA_system_RNase"/>
</dbReference>
<reference evidence="10" key="1">
    <citation type="submission" date="2023-02" db="EMBL/GenBank/DDBJ databases">
        <title>Georgenia sp.10Sc9-8, isolated from a soil sample collected from the Taklamakan desert.</title>
        <authorList>
            <person name="Liu S."/>
        </authorList>
    </citation>
    <scope>NUCLEOTIDE SEQUENCE</scope>
    <source>
        <strain evidence="10">10Sc9-8</strain>
    </source>
</reference>
<dbReference type="HAMAP" id="MF_00265">
    <property type="entry name" value="VapC_Nob1"/>
    <property type="match status" value="1"/>
</dbReference>
<keyword evidence="2 8" id="KW-1277">Toxin-antitoxin system</keyword>
<feature type="binding site" evidence="8">
    <location>
        <position position="95"/>
    </location>
    <ligand>
        <name>Mg(2+)</name>
        <dbReference type="ChEBI" id="CHEBI:18420"/>
    </ligand>
</feature>
<evidence type="ECO:0000256" key="3">
    <source>
        <dbReference type="ARBA" id="ARBA00022722"/>
    </source>
</evidence>
<keyword evidence="5 8" id="KW-0378">Hydrolase</keyword>
<evidence type="ECO:0000256" key="5">
    <source>
        <dbReference type="ARBA" id="ARBA00022801"/>
    </source>
</evidence>
<comment type="cofactor">
    <cofactor evidence="1 8">
        <name>Mg(2+)</name>
        <dbReference type="ChEBI" id="CHEBI:18420"/>
    </cofactor>
</comment>